<keyword evidence="2" id="KW-1185">Reference proteome</keyword>
<sequence>IESSFSRSEAGKVIERRQYPFRMHGPGCSLASGSKFDSLRVWSGRVPGTGTQQGRLTRAHNGRSALSHHLDDVTRLHHEEVAESDFAAPLSMSYTVYCVAYSSLPHDHHTIFVETCEEDPETGCLFHVSSDIQNGMFFKNKSVRKPDESVSFISKEWNDTIVPITWEQQDTKMPEGKGTCVGNKYNNNNEEKGRKLTTEIMKHLY</sequence>
<dbReference type="AlphaFoldDB" id="A0A1J9Q404"/>
<dbReference type="Proteomes" id="UP000242791">
    <property type="component" value="Unassembled WGS sequence"/>
</dbReference>
<accession>A0A1J9Q404</accession>
<dbReference type="InterPro" id="IPR046670">
    <property type="entry name" value="DUF6540"/>
</dbReference>
<reference evidence="1 2" key="1">
    <citation type="submission" date="2015-08" db="EMBL/GenBank/DDBJ databases">
        <title>Emmonsia species relationships and genome sequence.</title>
        <authorList>
            <person name="Cuomo C.A."/>
            <person name="Schwartz I.S."/>
            <person name="Kenyon C."/>
            <person name="De Hoog G.S."/>
            <person name="Govender N.P."/>
            <person name="Botha A."/>
            <person name="Moreno L."/>
            <person name="De Vries M."/>
            <person name="Munoz J.F."/>
            <person name="Stielow J.B."/>
        </authorList>
    </citation>
    <scope>NUCLEOTIDE SEQUENCE [LARGE SCALE GENOMIC DNA]</scope>
    <source>
        <strain evidence="1 2">EI222</strain>
    </source>
</reference>
<feature type="non-terminal residue" evidence="1">
    <location>
        <position position="1"/>
    </location>
</feature>
<evidence type="ECO:0000313" key="2">
    <source>
        <dbReference type="Proteomes" id="UP000242791"/>
    </source>
</evidence>
<dbReference type="Pfam" id="PF20174">
    <property type="entry name" value="DUF6540"/>
    <property type="match status" value="1"/>
</dbReference>
<dbReference type="EMBL" id="LGTZ01000842">
    <property type="protein sequence ID" value="OJD23240.1"/>
    <property type="molecule type" value="Genomic_DNA"/>
</dbReference>
<organism evidence="1 2">
    <name type="scientific">Blastomyces percursus</name>
    <dbReference type="NCBI Taxonomy" id="1658174"/>
    <lineage>
        <taxon>Eukaryota</taxon>
        <taxon>Fungi</taxon>
        <taxon>Dikarya</taxon>
        <taxon>Ascomycota</taxon>
        <taxon>Pezizomycotina</taxon>
        <taxon>Eurotiomycetes</taxon>
        <taxon>Eurotiomycetidae</taxon>
        <taxon>Onygenales</taxon>
        <taxon>Ajellomycetaceae</taxon>
        <taxon>Blastomyces</taxon>
    </lineage>
</organism>
<dbReference type="OrthoDB" id="10492791at2759"/>
<proteinExistence type="predicted"/>
<comment type="caution">
    <text evidence="1">The sequence shown here is derived from an EMBL/GenBank/DDBJ whole genome shotgun (WGS) entry which is preliminary data.</text>
</comment>
<name>A0A1J9Q404_9EURO</name>
<dbReference type="VEuPathDB" id="FungiDB:ACJ73_05409"/>
<evidence type="ECO:0000313" key="1">
    <source>
        <dbReference type="EMBL" id="OJD23240.1"/>
    </source>
</evidence>
<gene>
    <name evidence="1" type="ORF">ACJ73_05409</name>
</gene>
<protein>
    <submittedName>
        <fullName evidence="1">Uncharacterized protein</fullName>
    </submittedName>
</protein>